<dbReference type="Ensembl" id="ENSPEMT00000036272.1">
    <property type="protein sequence ID" value="ENSPEMP00000030334.1"/>
    <property type="gene ID" value="ENSPEMG00000028988.1"/>
</dbReference>
<dbReference type="InterPro" id="IPR036179">
    <property type="entry name" value="Ig-like_dom_sf"/>
</dbReference>
<accession>A0A8C8W1D6</accession>
<dbReference type="Gene3D" id="2.60.40.10">
    <property type="entry name" value="Immunoglobulins"/>
    <property type="match status" value="1"/>
</dbReference>
<evidence type="ECO:0000313" key="2">
    <source>
        <dbReference type="Ensembl" id="ENSPEMP00000030334.1"/>
    </source>
</evidence>
<keyword evidence="3" id="KW-1185">Reference proteome</keyword>
<dbReference type="GeneTree" id="ENSGT00840000130051"/>
<dbReference type="SMART" id="SM00406">
    <property type="entry name" value="IGv"/>
    <property type="match status" value="1"/>
</dbReference>
<dbReference type="InterPro" id="IPR013783">
    <property type="entry name" value="Ig-like_fold"/>
</dbReference>
<dbReference type="PROSITE" id="PS50835">
    <property type="entry name" value="IG_LIKE"/>
    <property type="match status" value="1"/>
</dbReference>
<dbReference type="InterPro" id="IPR013106">
    <property type="entry name" value="Ig_V-set"/>
</dbReference>
<evidence type="ECO:0000259" key="1">
    <source>
        <dbReference type="PROSITE" id="PS50835"/>
    </source>
</evidence>
<reference evidence="2 3" key="1">
    <citation type="submission" date="2018-10" db="EMBL/GenBank/DDBJ databases">
        <title>Improved assembly of the deer mouse Peromyscus maniculatus genome.</title>
        <authorList>
            <person name="Lassance J.-M."/>
            <person name="Hoekstra H.E."/>
        </authorList>
    </citation>
    <scope>NUCLEOTIDE SEQUENCE [LARGE SCALE GENOMIC DNA]</scope>
</reference>
<dbReference type="Proteomes" id="UP000694547">
    <property type="component" value="Chromosome 3"/>
</dbReference>
<proteinExistence type="predicted"/>
<evidence type="ECO:0000313" key="3">
    <source>
        <dbReference type="Proteomes" id="UP000694547"/>
    </source>
</evidence>
<dbReference type="InterPro" id="IPR007110">
    <property type="entry name" value="Ig-like_dom"/>
</dbReference>
<name>A0A8C8W1D6_PERMB</name>
<organism evidence="2 3">
    <name type="scientific">Peromyscus maniculatus bairdii</name>
    <name type="common">Prairie deer mouse</name>
    <dbReference type="NCBI Taxonomy" id="230844"/>
    <lineage>
        <taxon>Eukaryota</taxon>
        <taxon>Metazoa</taxon>
        <taxon>Chordata</taxon>
        <taxon>Craniata</taxon>
        <taxon>Vertebrata</taxon>
        <taxon>Euteleostomi</taxon>
        <taxon>Mammalia</taxon>
        <taxon>Eutheria</taxon>
        <taxon>Euarchontoglires</taxon>
        <taxon>Glires</taxon>
        <taxon>Rodentia</taxon>
        <taxon>Myomorpha</taxon>
        <taxon>Muroidea</taxon>
        <taxon>Cricetidae</taxon>
        <taxon>Neotominae</taxon>
        <taxon>Peromyscus</taxon>
    </lineage>
</organism>
<dbReference type="FunFam" id="2.60.40.10:FF:001826">
    <property type="entry name" value="Immunoglobulin kappa chain variable 4-91"/>
    <property type="match status" value="1"/>
</dbReference>
<sequence>EIVLTQSPASMAASQGERVTMTCSASSSISTSYLHWYQQKPGGSPKLLIYSTSNLASGVPSRFSGSGSGTSYSLTISSMEAEDAATYYCQQWSTSPPTQCYRLEQKHFTSLGPSCFLLVLKCGQWFHGNNPHRVLYALLYKASCMFG</sequence>
<dbReference type="Pfam" id="PF07686">
    <property type="entry name" value="V-set"/>
    <property type="match status" value="1"/>
</dbReference>
<protein>
    <recommendedName>
        <fullName evidence="1">Ig-like domain-containing protein</fullName>
    </recommendedName>
</protein>
<dbReference type="SUPFAM" id="SSF48726">
    <property type="entry name" value="Immunoglobulin"/>
    <property type="match status" value="1"/>
</dbReference>
<dbReference type="InterPro" id="IPR050150">
    <property type="entry name" value="IgV_Light_Chain"/>
</dbReference>
<dbReference type="InterPro" id="IPR003599">
    <property type="entry name" value="Ig_sub"/>
</dbReference>
<dbReference type="SMART" id="SM00409">
    <property type="entry name" value="IG"/>
    <property type="match status" value="1"/>
</dbReference>
<reference evidence="2" key="2">
    <citation type="submission" date="2025-08" db="UniProtKB">
        <authorList>
            <consortium name="Ensembl"/>
        </authorList>
    </citation>
    <scope>IDENTIFICATION</scope>
</reference>
<feature type="domain" description="Ig-like" evidence="1">
    <location>
        <begin position="1"/>
        <end position="90"/>
    </location>
</feature>
<dbReference type="PANTHER" id="PTHR23267">
    <property type="entry name" value="IMMUNOGLOBULIN LIGHT CHAIN"/>
    <property type="match status" value="1"/>
</dbReference>
<dbReference type="AlphaFoldDB" id="A0A8C8W1D6"/>
<reference evidence="2" key="3">
    <citation type="submission" date="2025-09" db="UniProtKB">
        <authorList>
            <consortium name="Ensembl"/>
        </authorList>
    </citation>
    <scope>IDENTIFICATION</scope>
</reference>